<name>A0A8X8ZQ38_SALSN</name>
<protein>
    <submittedName>
        <fullName evidence="1">Uncharacterized protein</fullName>
    </submittedName>
</protein>
<reference evidence="1" key="1">
    <citation type="submission" date="2018-01" db="EMBL/GenBank/DDBJ databases">
        <authorList>
            <person name="Mao J.F."/>
        </authorList>
    </citation>
    <scope>NUCLEOTIDE SEQUENCE</scope>
    <source>
        <strain evidence="1">Huo1</strain>
        <tissue evidence="1">Leaf</tissue>
    </source>
</reference>
<organism evidence="1">
    <name type="scientific">Salvia splendens</name>
    <name type="common">Scarlet sage</name>
    <dbReference type="NCBI Taxonomy" id="180675"/>
    <lineage>
        <taxon>Eukaryota</taxon>
        <taxon>Viridiplantae</taxon>
        <taxon>Streptophyta</taxon>
        <taxon>Embryophyta</taxon>
        <taxon>Tracheophyta</taxon>
        <taxon>Spermatophyta</taxon>
        <taxon>Magnoliopsida</taxon>
        <taxon>eudicotyledons</taxon>
        <taxon>Gunneridae</taxon>
        <taxon>Pentapetalae</taxon>
        <taxon>asterids</taxon>
        <taxon>lamiids</taxon>
        <taxon>Lamiales</taxon>
        <taxon>Lamiaceae</taxon>
        <taxon>Nepetoideae</taxon>
        <taxon>Mentheae</taxon>
        <taxon>Salviinae</taxon>
        <taxon>Salvia</taxon>
        <taxon>Salvia subgen. Calosphace</taxon>
        <taxon>core Calosphace</taxon>
    </lineage>
</organism>
<dbReference type="EMBL" id="PNBA02000009">
    <property type="protein sequence ID" value="KAG6413792.1"/>
    <property type="molecule type" value="Genomic_DNA"/>
</dbReference>
<dbReference type="AlphaFoldDB" id="A0A8X8ZQ38"/>
<accession>A0A8X8ZQ38</accession>
<dbReference type="Proteomes" id="UP000298416">
    <property type="component" value="Unassembled WGS sequence"/>
</dbReference>
<gene>
    <name evidence="1" type="ORF">SASPL_126507</name>
</gene>
<evidence type="ECO:0000313" key="2">
    <source>
        <dbReference type="Proteomes" id="UP000298416"/>
    </source>
</evidence>
<sequence length="114" mass="13496">MFSSVVNRVVVCHTTFFTTFYRFDKKNLRYLLYAFCRLLHLRMFIVSGFWDFSYSRPNDICYALVIRLVCCNQIIYVANSACAQPMEQDAQALLNDNWKDWREKVEILSVEEAA</sequence>
<keyword evidence="2" id="KW-1185">Reference proteome</keyword>
<proteinExistence type="predicted"/>
<reference evidence="1" key="2">
    <citation type="submission" date="2020-08" db="EMBL/GenBank/DDBJ databases">
        <title>Plant Genome Project.</title>
        <authorList>
            <person name="Zhang R.-G."/>
        </authorList>
    </citation>
    <scope>NUCLEOTIDE SEQUENCE</scope>
    <source>
        <strain evidence="1">Huo1</strain>
        <tissue evidence="1">Leaf</tissue>
    </source>
</reference>
<evidence type="ECO:0000313" key="1">
    <source>
        <dbReference type="EMBL" id="KAG6413792.1"/>
    </source>
</evidence>
<comment type="caution">
    <text evidence="1">The sequence shown here is derived from an EMBL/GenBank/DDBJ whole genome shotgun (WGS) entry which is preliminary data.</text>
</comment>